<sequence>MADSADVATRYDYGVLKQDLTFIRNSENLAQTIDQLKDTLAKVKKAYERYATLTREEKVRYDALCAFCVNSLFWMHATLVGSPAAIMNDIKSDLERVREAMKRLQMVHDSLTKRPRLDKQAAGRFVRAGLYDENEKQVDQKKKKKAGQVEDETAIKQGTKKEKQLDQPDQPMGDEQSVKLGKKKKLKVDQPDEQVDEALATKLTKKKKAPAHAMASDVPPFKKTKKNKHIRFD</sequence>
<evidence type="ECO:0000256" key="2">
    <source>
        <dbReference type="SAM" id="Coils"/>
    </source>
</evidence>
<comment type="subunit">
    <text evidence="1">Monomer and homodimer.</text>
</comment>
<name>A0A182MZL9_9DIPT</name>
<dbReference type="GO" id="GO:0000178">
    <property type="term" value="C:exosome (RNase complex)"/>
    <property type="evidence" value="ECO:0007669"/>
    <property type="project" value="TreeGrafter"/>
</dbReference>
<comment type="similarity">
    <text evidence="1">Belongs to the C1D family.</text>
</comment>
<keyword evidence="2" id="KW-0175">Coiled coil</keyword>
<evidence type="ECO:0000256" key="3">
    <source>
        <dbReference type="SAM" id="MobiDB-lite"/>
    </source>
</evidence>
<feature type="compositionally biased region" description="Basic residues" evidence="3">
    <location>
        <begin position="222"/>
        <end position="233"/>
    </location>
</feature>
<evidence type="ECO:0000256" key="1">
    <source>
        <dbReference type="RuleBase" id="RU368003"/>
    </source>
</evidence>
<dbReference type="EnsemblMetazoa" id="ADIR000824-RA">
    <property type="protein sequence ID" value="ADIR000824-PA"/>
    <property type="gene ID" value="ADIR000824"/>
</dbReference>
<dbReference type="GO" id="GO:0003677">
    <property type="term" value="F:DNA binding"/>
    <property type="evidence" value="ECO:0007669"/>
    <property type="project" value="UniProtKB-KW"/>
</dbReference>
<dbReference type="GO" id="GO:0005730">
    <property type="term" value="C:nucleolus"/>
    <property type="evidence" value="ECO:0007669"/>
    <property type="project" value="UniProtKB-SubCell"/>
</dbReference>
<keyword evidence="1" id="KW-0963">Cytoplasm</keyword>
<keyword evidence="1" id="KW-0694">RNA-binding</keyword>
<proteinExistence type="inferred from homology"/>
<dbReference type="InterPro" id="IPR011082">
    <property type="entry name" value="Exosome-assoc_fac/DNA_repair"/>
</dbReference>
<keyword evidence="1" id="KW-0539">Nucleus</keyword>
<comment type="subcellular location">
    <subcellularLocation>
        <location evidence="1">Cytoplasm</location>
    </subcellularLocation>
    <subcellularLocation>
        <location evidence="1">Nucleus</location>
        <location evidence="1">Nucleolus</location>
    </subcellularLocation>
    <subcellularLocation>
        <location evidence="1">Nucleus</location>
    </subcellularLocation>
</comment>
<dbReference type="PANTHER" id="PTHR15341:SF3">
    <property type="entry name" value="NUCLEAR NUCLEIC ACID-BINDING PROTEIN C1D"/>
    <property type="match status" value="1"/>
</dbReference>
<dbReference type="STRING" id="7168.A0A182MZL9"/>
<feature type="coiled-coil region" evidence="2">
    <location>
        <begin position="26"/>
        <end position="56"/>
    </location>
</feature>
<dbReference type="GO" id="GO:0003723">
    <property type="term" value="F:RNA binding"/>
    <property type="evidence" value="ECO:0007669"/>
    <property type="project" value="UniProtKB-UniRule"/>
</dbReference>
<evidence type="ECO:0000313" key="5">
    <source>
        <dbReference type="Proteomes" id="UP000075884"/>
    </source>
</evidence>
<organism evidence="4 5">
    <name type="scientific">Anopheles dirus</name>
    <dbReference type="NCBI Taxonomy" id="7168"/>
    <lineage>
        <taxon>Eukaryota</taxon>
        <taxon>Metazoa</taxon>
        <taxon>Ecdysozoa</taxon>
        <taxon>Arthropoda</taxon>
        <taxon>Hexapoda</taxon>
        <taxon>Insecta</taxon>
        <taxon>Pterygota</taxon>
        <taxon>Neoptera</taxon>
        <taxon>Endopterygota</taxon>
        <taxon>Diptera</taxon>
        <taxon>Nematocera</taxon>
        <taxon>Culicoidea</taxon>
        <taxon>Culicidae</taxon>
        <taxon>Anophelinae</taxon>
        <taxon>Anopheles</taxon>
    </lineage>
</organism>
<dbReference type="PANTHER" id="PTHR15341">
    <property type="entry name" value="SUN-COR STEROID HORMONE RECEPTOR CO-REPRESSOR"/>
    <property type="match status" value="1"/>
</dbReference>
<reference evidence="4" key="2">
    <citation type="submission" date="2020-05" db="UniProtKB">
        <authorList>
            <consortium name="EnsemblMetazoa"/>
        </authorList>
    </citation>
    <scope>IDENTIFICATION</scope>
    <source>
        <strain evidence="4">WRAIR2</strain>
    </source>
</reference>
<protein>
    <recommendedName>
        <fullName evidence="1">Nuclear nucleic acid-binding protein C1D</fullName>
    </recommendedName>
</protein>
<dbReference type="GO" id="GO:0010468">
    <property type="term" value="P:regulation of gene expression"/>
    <property type="evidence" value="ECO:0007669"/>
    <property type="project" value="TreeGrafter"/>
</dbReference>
<dbReference type="GO" id="GO:0000460">
    <property type="term" value="P:maturation of 5.8S rRNA"/>
    <property type="evidence" value="ECO:0007669"/>
    <property type="project" value="TreeGrafter"/>
</dbReference>
<evidence type="ECO:0000313" key="4">
    <source>
        <dbReference type="EnsemblMetazoa" id="ADIR000824-PA"/>
    </source>
</evidence>
<dbReference type="Proteomes" id="UP000075884">
    <property type="component" value="Unassembled WGS sequence"/>
</dbReference>
<keyword evidence="5" id="KW-1185">Reference proteome</keyword>
<reference evidence="5" key="1">
    <citation type="submission" date="2013-03" db="EMBL/GenBank/DDBJ databases">
        <title>The Genome Sequence of Anopheles dirus WRAIR2.</title>
        <authorList>
            <consortium name="The Broad Institute Genomics Platform"/>
            <person name="Neafsey D.E."/>
            <person name="Walton C."/>
            <person name="Walker B."/>
            <person name="Young S.K."/>
            <person name="Zeng Q."/>
            <person name="Gargeya S."/>
            <person name="Fitzgerald M."/>
            <person name="Haas B."/>
            <person name="Abouelleil A."/>
            <person name="Allen A.W."/>
            <person name="Alvarado L."/>
            <person name="Arachchi H.M."/>
            <person name="Berlin A.M."/>
            <person name="Chapman S.B."/>
            <person name="Gainer-Dewar J."/>
            <person name="Goldberg J."/>
            <person name="Griggs A."/>
            <person name="Gujja S."/>
            <person name="Hansen M."/>
            <person name="Howarth C."/>
            <person name="Imamovic A."/>
            <person name="Ireland A."/>
            <person name="Larimer J."/>
            <person name="McCowan C."/>
            <person name="Murphy C."/>
            <person name="Pearson M."/>
            <person name="Poon T.W."/>
            <person name="Priest M."/>
            <person name="Roberts A."/>
            <person name="Saif S."/>
            <person name="Shea T."/>
            <person name="Sisk P."/>
            <person name="Sykes S."/>
            <person name="Wortman J."/>
            <person name="Nusbaum C."/>
            <person name="Birren B."/>
        </authorList>
    </citation>
    <scope>NUCLEOTIDE SEQUENCE [LARGE SCALE GENOMIC DNA]</scope>
    <source>
        <strain evidence="5">WRAIR2</strain>
    </source>
</reference>
<comment type="function">
    <text evidence="1">Plays a role in the recruitment of the exosome to pre-rRNA to mediate the 3'-5' end processing of the 5.8S rRNA.</text>
</comment>
<keyword evidence="1" id="KW-0698">rRNA processing</keyword>
<feature type="coiled-coil region" evidence="2">
    <location>
        <begin position="87"/>
        <end position="114"/>
    </location>
</feature>
<dbReference type="AlphaFoldDB" id="A0A182MZL9"/>
<dbReference type="VEuPathDB" id="VectorBase:ADIR000824"/>
<dbReference type="GO" id="GO:0005737">
    <property type="term" value="C:cytoplasm"/>
    <property type="evidence" value="ECO:0007669"/>
    <property type="project" value="UniProtKB-SubCell"/>
</dbReference>
<feature type="region of interest" description="Disordered" evidence="3">
    <location>
        <begin position="136"/>
        <end position="233"/>
    </location>
</feature>
<keyword evidence="1" id="KW-0238">DNA-binding</keyword>
<accession>A0A182MZL9</accession>